<gene>
    <name evidence="3" type="ORF">NC992_13450</name>
</gene>
<dbReference type="SUPFAM" id="SSF53448">
    <property type="entry name" value="Nucleotide-diphospho-sugar transferases"/>
    <property type="match status" value="1"/>
</dbReference>
<sequence>MAAGKAGMGLDKFILGLDGLLGVALVAIAAFYFKLTQSLASAPRLQPVGTSLPSAPSVDVVIPAYNEADNIRACVEAVLATELSGAQRFDVWIADDQSTDATGAIAAELAAQHGNVHHLVVPPRPEGEVWRGKNWACAQAANVAQGDYLLFIDADVRLSPGAIPAALAEAQIHQADLLSCAPKIECSCFSEWLVQPIIMSAIAIAYDFEAINESTAVDNAFAAGPFMLFRRAAYDKIGGHAAIGDVIVEDVELARQIRRHGLKLRYVLGIDLLSVRMYSSFATLWEGWTKNYYLGTEENLPLTLLSAFTIAMVFVMPWVGLLASLIVTLLKPELSSSIALLYGLTVLTLAGYGLLRITGYRQVGVPLRYWWLSSVGGLVVVAIALTSIVKTKTGWGWTWRGRSLKPQH</sequence>
<dbReference type="CDD" id="cd06423">
    <property type="entry name" value="CESA_like"/>
    <property type="match status" value="1"/>
</dbReference>
<keyword evidence="4" id="KW-1185">Reference proteome</keyword>
<dbReference type="EMBL" id="JAMPKX010000005">
    <property type="protein sequence ID" value="MEP0947884.1"/>
    <property type="molecule type" value="Genomic_DNA"/>
</dbReference>
<dbReference type="PANTHER" id="PTHR43646">
    <property type="entry name" value="GLYCOSYLTRANSFERASE"/>
    <property type="match status" value="1"/>
</dbReference>
<keyword evidence="1" id="KW-1133">Transmembrane helix</keyword>
<dbReference type="Proteomes" id="UP001482513">
    <property type="component" value="Unassembled WGS sequence"/>
</dbReference>
<evidence type="ECO:0000313" key="4">
    <source>
        <dbReference type="Proteomes" id="UP001482513"/>
    </source>
</evidence>
<feature type="transmembrane region" description="Helical" evidence="1">
    <location>
        <begin position="13"/>
        <end position="33"/>
    </location>
</feature>
<feature type="transmembrane region" description="Helical" evidence="1">
    <location>
        <begin position="369"/>
        <end position="389"/>
    </location>
</feature>
<feature type="transmembrane region" description="Helical" evidence="1">
    <location>
        <begin position="305"/>
        <end position="327"/>
    </location>
</feature>
<feature type="transmembrane region" description="Helical" evidence="1">
    <location>
        <begin position="264"/>
        <end position="285"/>
    </location>
</feature>
<evidence type="ECO:0000256" key="1">
    <source>
        <dbReference type="SAM" id="Phobius"/>
    </source>
</evidence>
<dbReference type="InterPro" id="IPR001173">
    <property type="entry name" value="Glyco_trans_2-like"/>
</dbReference>
<reference evidence="3 4" key="1">
    <citation type="submission" date="2022-04" db="EMBL/GenBank/DDBJ databases">
        <title>Positive selection, recombination, and allopatry shape intraspecific diversity of widespread and dominant cyanobacteria.</title>
        <authorList>
            <person name="Wei J."/>
            <person name="Shu W."/>
            <person name="Hu C."/>
        </authorList>
    </citation>
    <scope>NUCLEOTIDE SEQUENCE [LARGE SCALE GENOMIC DNA]</scope>
    <source>
        <strain evidence="3 4">DQ-A4</strain>
    </source>
</reference>
<protein>
    <submittedName>
        <fullName evidence="3">Glycosyltransferase family 2 protein</fullName>
    </submittedName>
</protein>
<keyword evidence="1" id="KW-0812">Transmembrane</keyword>
<feature type="domain" description="Glycosyltransferase 2-like" evidence="2">
    <location>
        <begin position="60"/>
        <end position="238"/>
    </location>
</feature>
<comment type="caution">
    <text evidence="3">The sequence shown here is derived from an EMBL/GenBank/DDBJ whole genome shotgun (WGS) entry which is preliminary data.</text>
</comment>
<evidence type="ECO:0000259" key="2">
    <source>
        <dbReference type="Pfam" id="PF00535"/>
    </source>
</evidence>
<dbReference type="Gene3D" id="3.90.550.10">
    <property type="entry name" value="Spore Coat Polysaccharide Biosynthesis Protein SpsA, Chain A"/>
    <property type="match status" value="1"/>
</dbReference>
<evidence type="ECO:0000313" key="3">
    <source>
        <dbReference type="EMBL" id="MEP0947884.1"/>
    </source>
</evidence>
<dbReference type="PANTHER" id="PTHR43646:SF3">
    <property type="entry name" value="SLR1566 PROTEIN"/>
    <property type="match status" value="1"/>
</dbReference>
<name>A0ABV0K5C3_9CYAN</name>
<feature type="transmembrane region" description="Helical" evidence="1">
    <location>
        <begin position="339"/>
        <end position="357"/>
    </location>
</feature>
<dbReference type="InterPro" id="IPR029044">
    <property type="entry name" value="Nucleotide-diphossugar_trans"/>
</dbReference>
<organism evidence="3 4">
    <name type="scientific">Leptolyngbya subtilissima DQ-A4</name>
    <dbReference type="NCBI Taxonomy" id="2933933"/>
    <lineage>
        <taxon>Bacteria</taxon>
        <taxon>Bacillati</taxon>
        <taxon>Cyanobacteriota</taxon>
        <taxon>Cyanophyceae</taxon>
        <taxon>Leptolyngbyales</taxon>
        <taxon>Leptolyngbyaceae</taxon>
        <taxon>Leptolyngbya group</taxon>
        <taxon>Leptolyngbya</taxon>
    </lineage>
</organism>
<dbReference type="Pfam" id="PF00535">
    <property type="entry name" value="Glycos_transf_2"/>
    <property type="match status" value="1"/>
</dbReference>
<keyword evidence="1" id="KW-0472">Membrane</keyword>
<accession>A0ABV0K5C3</accession>
<proteinExistence type="predicted"/>